<organism evidence="2 3">
    <name type="scientific">Cerrena zonata</name>
    <dbReference type="NCBI Taxonomy" id="2478898"/>
    <lineage>
        <taxon>Eukaryota</taxon>
        <taxon>Fungi</taxon>
        <taxon>Dikarya</taxon>
        <taxon>Basidiomycota</taxon>
        <taxon>Agaricomycotina</taxon>
        <taxon>Agaricomycetes</taxon>
        <taxon>Polyporales</taxon>
        <taxon>Cerrenaceae</taxon>
        <taxon>Cerrena</taxon>
    </lineage>
</organism>
<evidence type="ECO:0000256" key="1">
    <source>
        <dbReference type="SAM" id="MobiDB-lite"/>
    </source>
</evidence>
<sequence length="177" mass="20027">MARAYGRKIMCAYADPAPKPKRVTAPRPKLTDAEKAAKKAETAARAETRKKVKSWEEGLKEWTGGDGYRGIRYVDGTKVLFKSDAKSQFKLSDKDIASLPFYGFPNSRKRVFALTQLETYAKRKFEATGIEYPAIYSLPPYMVLHGPNVKGLTHHEYEHERVMNLVKLMKRAEGAQA</sequence>
<proteinExistence type="predicted"/>
<evidence type="ECO:0000313" key="2">
    <source>
        <dbReference type="EMBL" id="KAK7691044.1"/>
    </source>
</evidence>
<gene>
    <name evidence="2" type="ORF">QCA50_006147</name>
</gene>
<name>A0AAW0GN83_9APHY</name>
<accession>A0AAW0GN83</accession>
<feature type="region of interest" description="Disordered" evidence="1">
    <location>
        <begin position="16"/>
        <end position="49"/>
    </location>
</feature>
<comment type="caution">
    <text evidence="2">The sequence shown here is derived from an EMBL/GenBank/DDBJ whole genome shotgun (WGS) entry which is preliminary data.</text>
</comment>
<feature type="compositionally biased region" description="Basic and acidic residues" evidence="1">
    <location>
        <begin position="29"/>
        <end position="49"/>
    </location>
</feature>
<dbReference type="Proteomes" id="UP001385951">
    <property type="component" value="Unassembled WGS sequence"/>
</dbReference>
<dbReference type="AlphaFoldDB" id="A0AAW0GN83"/>
<protein>
    <submittedName>
        <fullName evidence="2">Uncharacterized protein</fullName>
    </submittedName>
</protein>
<evidence type="ECO:0000313" key="3">
    <source>
        <dbReference type="Proteomes" id="UP001385951"/>
    </source>
</evidence>
<reference evidence="2 3" key="1">
    <citation type="submission" date="2022-09" db="EMBL/GenBank/DDBJ databases">
        <authorList>
            <person name="Palmer J.M."/>
        </authorList>
    </citation>
    <scope>NUCLEOTIDE SEQUENCE [LARGE SCALE GENOMIC DNA]</scope>
    <source>
        <strain evidence="2 3">DSM 7382</strain>
    </source>
</reference>
<dbReference type="EMBL" id="JASBNA010000006">
    <property type="protein sequence ID" value="KAK7691044.1"/>
    <property type="molecule type" value="Genomic_DNA"/>
</dbReference>
<keyword evidence="3" id="KW-1185">Reference proteome</keyword>